<keyword evidence="4 7" id="KW-0812">Transmembrane</keyword>
<dbReference type="InterPro" id="IPR002656">
    <property type="entry name" value="Acyl_transf_3_dom"/>
</dbReference>
<comment type="similarity">
    <text evidence="2">Belongs to the acyltransferase 3 family.</text>
</comment>
<dbReference type="AlphaFoldDB" id="A0A3Q8CEX1"/>
<proteinExistence type="inferred from homology"/>
<feature type="domain" description="Acyltransferase 3" evidence="8">
    <location>
        <begin position="12"/>
        <end position="340"/>
    </location>
</feature>
<sequence length="367" mass="42747">MKQKDYPLADWGDYLKLTACTAVILQSVLGLAINLPLPKATQVGIGFTYDLVKFTAPAFIFGILFTTIRLRAAVKQSYWQYLRQQWSALFLPSICWTIIYLVGLPQLQQTQHYHNFSSFIWQFFNGNAAPHLWYNTMMLQFIILMPLFWWLAAWCHQRPARAWLTVIVTVVFAGSWLLGYQYLVGSRPEHWYLLDRIWLSFVLFAILGVLARLTQSKIAYWLKKLRYWLLAGWVLTYLWTGWQLFRNGLPIKLSQASYYQFSMTIYDLLVIGLIILLAEHQRQQKPTVAQKVHWLAGFAYKAYLANVFWAVIWWQVGGRQLTLLQPAVGIIGVYLLTWLSSYATAIGLKTLVGRVQNVFELRLKKEK</sequence>
<dbReference type="GO" id="GO:0005886">
    <property type="term" value="C:plasma membrane"/>
    <property type="evidence" value="ECO:0007669"/>
    <property type="project" value="UniProtKB-SubCell"/>
</dbReference>
<evidence type="ECO:0000256" key="1">
    <source>
        <dbReference type="ARBA" id="ARBA00004651"/>
    </source>
</evidence>
<feature type="transmembrane region" description="Helical" evidence="7">
    <location>
        <begin position="163"/>
        <end position="184"/>
    </location>
</feature>
<feature type="transmembrane region" description="Helical" evidence="7">
    <location>
        <begin position="257"/>
        <end position="278"/>
    </location>
</feature>
<evidence type="ECO:0000256" key="4">
    <source>
        <dbReference type="ARBA" id="ARBA00022692"/>
    </source>
</evidence>
<keyword evidence="3" id="KW-1003">Cell membrane</keyword>
<dbReference type="Pfam" id="PF01757">
    <property type="entry name" value="Acyl_transf_3"/>
    <property type="match status" value="1"/>
</dbReference>
<keyword evidence="10" id="KW-1185">Reference proteome</keyword>
<feature type="transmembrane region" description="Helical" evidence="7">
    <location>
        <begin position="298"/>
        <end position="316"/>
    </location>
</feature>
<dbReference type="GO" id="GO:0009246">
    <property type="term" value="P:enterobacterial common antigen biosynthetic process"/>
    <property type="evidence" value="ECO:0007669"/>
    <property type="project" value="TreeGrafter"/>
</dbReference>
<comment type="subcellular location">
    <subcellularLocation>
        <location evidence="1">Cell membrane</location>
        <topology evidence="1">Multi-pass membrane protein</topology>
    </subcellularLocation>
</comment>
<dbReference type="PANTHER" id="PTHR40074">
    <property type="entry name" value="O-ACETYLTRANSFERASE WECH"/>
    <property type="match status" value="1"/>
</dbReference>
<evidence type="ECO:0000259" key="8">
    <source>
        <dbReference type="Pfam" id="PF01757"/>
    </source>
</evidence>
<evidence type="ECO:0000256" key="7">
    <source>
        <dbReference type="SAM" id="Phobius"/>
    </source>
</evidence>
<protein>
    <recommendedName>
        <fullName evidence="8">Acyltransferase 3 domain-containing protein</fullName>
    </recommendedName>
</protein>
<reference evidence="9 10" key="1">
    <citation type="submission" date="2016-11" db="EMBL/GenBank/DDBJ databases">
        <title>Interaction between Lactobacillus species and yeast in water kefir.</title>
        <authorList>
            <person name="Behr J."/>
            <person name="Xu D."/>
            <person name="Vogel R.F."/>
        </authorList>
    </citation>
    <scope>NUCLEOTIDE SEQUENCE [LARGE SCALE GENOMIC DNA]</scope>
    <source>
        <strain evidence="9 10">TMW 1.1827</strain>
    </source>
</reference>
<feature type="transmembrane region" description="Helical" evidence="7">
    <location>
        <begin position="328"/>
        <end position="352"/>
    </location>
</feature>
<gene>
    <name evidence="9" type="ORF">BSQ50_04665</name>
</gene>
<accession>A0A3Q8CEX1</accession>
<evidence type="ECO:0000256" key="3">
    <source>
        <dbReference type="ARBA" id="ARBA00022475"/>
    </source>
</evidence>
<feature type="transmembrane region" description="Helical" evidence="7">
    <location>
        <begin position="86"/>
        <end position="107"/>
    </location>
</feature>
<organism evidence="9 10">
    <name type="scientific">Liquorilactobacillus nagelii</name>
    <dbReference type="NCBI Taxonomy" id="82688"/>
    <lineage>
        <taxon>Bacteria</taxon>
        <taxon>Bacillati</taxon>
        <taxon>Bacillota</taxon>
        <taxon>Bacilli</taxon>
        <taxon>Lactobacillales</taxon>
        <taxon>Lactobacillaceae</taxon>
        <taxon>Liquorilactobacillus</taxon>
    </lineage>
</organism>
<keyword evidence="5 7" id="KW-1133">Transmembrane helix</keyword>
<feature type="transmembrane region" description="Helical" evidence="7">
    <location>
        <begin position="196"/>
        <end position="213"/>
    </location>
</feature>
<evidence type="ECO:0000256" key="5">
    <source>
        <dbReference type="ARBA" id="ARBA00022989"/>
    </source>
</evidence>
<evidence type="ECO:0000256" key="6">
    <source>
        <dbReference type="ARBA" id="ARBA00023136"/>
    </source>
</evidence>
<feature type="transmembrane region" description="Helical" evidence="7">
    <location>
        <begin position="225"/>
        <end position="245"/>
    </location>
</feature>
<dbReference type="PANTHER" id="PTHR40074:SF2">
    <property type="entry name" value="O-ACETYLTRANSFERASE WECH"/>
    <property type="match status" value="1"/>
</dbReference>
<evidence type="ECO:0000313" key="9">
    <source>
        <dbReference type="EMBL" id="AUJ31912.1"/>
    </source>
</evidence>
<dbReference type="RefSeq" id="WP_148126562.1">
    <property type="nucleotide sequence ID" value="NZ_CP018180.1"/>
</dbReference>
<feature type="transmembrane region" description="Helical" evidence="7">
    <location>
        <begin position="14"/>
        <end position="34"/>
    </location>
</feature>
<name>A0A3Q8CEX1_9LACO</name>
<dbReference type="Proteomes" id="UP000324497">
    <property type="component" value="Chromosome"/>
</dbReference>
<dbReference type="KEGG" id="lng:BSQ50_04665"/>
<dbReference type="EMBL" id="CP018180">
    <property type="protein sequence ID" value="AUJ31912.1"/>
    <property type="molecule type" value="Genomic_DNA"/>
</dbReference>
<dbReference type="GO" id="GO:0016413">
    <property type="term" value="F:O-acetyltransferase activity"/>
    <property type="evidence" value="ECO:0007669"/>
    <property type="project" value="TreeGrafter"/>
</dbReference>
<evidence type="ECO:0000313" key="10">
    <source>
        <dbReference type="Proteomes" id="UP000324497"/>
    </source>
</evidence>
<feature type="transmembrane region" description="Helical" evidence="7">
    <location>
        <begin position="54"/>
        <end position="74"/>
    </location>
</feature>
<evidence type="ECO:0000256" key="2">
    <source>
        <dbReference type="ARBA" id="ARBA00007400"/>
    </source>
</evidence>
<feature type="transmembrane region" description="Helical" evidence="7">
    <location>
        <begin position="132"/>
        <end position="151"/>
    </location>
</feature>
<keyword evidence="6 7" id="KW-0472">Membrane</keyword>